<evidence type="ECO:0000313" key="3">
    <source>
        <dbReference type="Proteomes" id="UP001055247"/>
    </source>
</evidence>
<evidence type="ECO:0000256" key="1">
    <source>
        <dbReference type="SAM" id="Phobius"/>
    </source>
</evidence>
<feature type="transmembrane region" description="Helical" evidence="1">
    <location>
        <begin position="27"/>
        <end position="45"/>
    </location>
</feature>
<dbReference type="Proteomes" id="UP001055247">
    <property type="component" value="Unassembled WGS sequence"/>
</dbReference>
<accession>A0AAV4ZW25</accession>
<reference evidence="2" key="1">
    <citation type="journal article" date="2016" name="Front. Microbiol.">
        <title>Genome Sequence of the Piezophilic, Mesophilic Sulfate-Reducing Bacterium Desulfovibrio indicus J2T.</title>
        <authorList>
            <person name="Cao J."/>
            <person name="Maignien L."/>
            <person name="Shao Z."/>
            <person name="Alain K."/>
            <person name="Jebbar M."/>
        </authorList>
    </citation>
    <scope>NUCLEOTIDE SEQUENCE</scope>
    <source>
        <strain evidence="2">DSM 16372</strain>
    </source>
</reference>
<comment type="caution">
    <text evidence="2">The sequence shown here is derived from an EMBL/GenBank/DDBJ whole genome shotgun (WGS) entry which is preliminary data.</text>
</comment>
<sequence>MPVLSAVLVASSFAVASLDLRKSWAEQAIGLALISGLVLAGASICSC</sequence>
<dbReference type="RefSeq" id="WP_238232013.1">
    <property type="nucleotide sequence ID" value="NZ_BPQO01000045.1"/>
</dbReference>
<evidence type="ECO:0000313" key="2">
    <source>
        <dbReference type="EMBL" id="GJD92453.1"/>
    </source>
</evidence>
<keyword evidence="3" id="KW-1185">Reference proteome</keyword>
<protein>
    <submittedName>
        <fullName evidence="2">Uncharacterized protein</fullName>
    </submittedName>
</protein>
<dbReference type="EMBL" id="BPQO01000045">
    <property type="protein sequence ID" value="GJD92453.1"/>
    <property type="molecule type" value="Genomic_DNA"/>
</dbReference>
<keyword evidence="1" id="KW-0812">Transmembrane</keyword>
<organism evidence="2 3">
    <name type="scientific">Methylobacterium hispanicum</name>
    <dbReference type="NCBI Taxonomy" id="270350"/>
    <lineage>
        <taxon>Bacteria</taxon>
        <taxon>Pseudomonadati</taxon>
        <taxon>Pseudomonadota</taxon>
        <taxon>Alphaproteobacteria</taxon>
        <taxon>Hyphomicrobiales</taxon>
        <taxon>Methylobacteriaceae</taxon>
        <taxon>Methylobacterium</taxon>
    </lineage>
</organism>
<name>A0AAV4ZW25_9HYPH</name>
<proteinExistence type="predicted"/>
<dbReference type="AlphaFoldDB" id="A0AAV4ZW25"/>
<gene>
    <name evidence="2" type="ORF">BHAOGJBA_6007</name>
</gene>
<reference evidence="2" key="2">
    <citation type="submission" date="2021-08" db="EMBL/GenBank/DDBJ databases">
        <authorList>
            <person name="Tani A."/>
            <person name="Ola A."/>
            <person name="Ogura Y."/>
            <person name="Katsura K."/>
            <person name="Hayashi T."/>
        </authorList>
    </citation>
    <scope>NUCLEOTIDE SEQUENCE</scope>
    <source>
        <strain evidence="2">DSM 16372</strain>
    </source>
</reference>
<keyword evidence="1" id="KW-1133">Transmembrane helix</keyword>
<keyword evidence="1" id="KW-0472">Membrane</keyword>